<organism evidence="3 4">
    <name type="scientific">Romanomermis culicivorax</name>
    <name type="common">Nematode worm</name>
    <dbReference type="NCBI Taxonomy" id="13658"/>
    <lineage>
        <taxon>Eukaryota</taxon>
        <taxon>Metazoa</taxon>
        <taxon>Ecdysozoa</taxon>
        <taxon>Nematoda</taxon>
        <taxon>Enoplea</taxon>
        <taxon>Dorylaimia</taxon>
        <taxon>Mermithida</taxon>
        <taxon>Mermithoidea</taxon>
        <taxon>Mermithidae</taxon>
        <taxon>Romanomermis</taxon>
    </lineage>
</organism>
<protein>
    <submittedName>
        <fullName evidence="4">FERM domain-containing protein</fullName>
    </submittedName>
</protein>
<dbReference type="WBParaSite" id="nRc.2.0.1.t29657-RA">
    <property type="protein sequence ID" value="nRc.2.0.1.t29657-RA"/>
    <property type="gene ID" value="nRc.2.0.1.g29657"/>
</dbReference>
<dbReference type="PROSITE" id="PS50057">
    <property type="entry name" value="FERM_3"/>
    <property type="match status" value="1"/>
</dbReference>
<sequence length="273" mass="31323">LCDVLSRWEKSLKEVTAGRIPTNRVIQLAFKQRFYWRHLCQDRTDKETLFQAYDSCKEVKNDRIPVSTELAVELCALFCQTHFGKCKKCLSDDQALDSAVKRCLPDKLIAASCKNTLRQRILDRWGELTDKGMSAADSASSIILALKLWPHFGSKMFDATLKWKAEEPVLLAVSDLGLTILEAYTMDQINTYPFESIIKFGGLRNDFVVVVHRPSYSENESSQERLIFGMAKLQIYEATLYIADYIKARRGVYLKQTCSFSPRRQILVESRKL</sequence>
<proteinExistence type="predicted"/>
<dbReference type="CDD" id="cd14473">
    <property type="entry name" value="FERM_B-lobe"/>
    <property type="match status" value="1"/>
</dbReference>
<name>A0A915JV50_ROMCU</name>
<feature type="domain" description="FERM" evidence="2">
    <location>
        <begin position="1"/>
        <end position="257"/>
    </location>
</feature>
<dbReference type="Gene3D" id="2.30.29.30">
    <property type="entry name" value="Pleckstrin-homology domain (PH domain)/Phosphotyrosine-binding domain (PTB)"/>
    <property type="match status" value="1"/>
</dbReference>
<evidence type="ECO:0000313" key="3">
    <source>
        <dbReference type="Proteomes" id="UP000887565"/>
    </source>
</evidence>
<dbReference type="AlphaFoldDB" id="A0A915JV50"/>
<dbReference type="Pfam" id="PF00373">
    <property type="entry name" value="FERM_M"/>
    <property type="match status" value="1"/>
</dbReference>
<dbReference type="InterPro" id="IPR019748">
    <property type="entry name" value="FERM_central"/>
</dbReference>
<dbReference type="InterPro" id="IPR014352">
    <property type="entry name" value="FERM/acyl-CoA-bd_prot_sf"/>
</dbReference>
<dbReference type="InterPro" id="IPR011993">
    <property type="entry name" value="PH-like_dom_sf"/>
</dbReference>
<dbReference type="OMA" id="ICNETAM"/>
<dbReference type="SUPFAM" id="SSF47031">
    <property type="entry name" value="Second domain of FERM"/>
    <property type="match status" value="1"/>
</dbReference>
<dbReference type="PANTHER" id="PTHR22903">
    <property type="entry name" value="PLEKHH PROTEIN"/>
    <property type="match status" value="1"/>
</dbReference>
<keyword evidence="3" id="KW-1185">Reference proteome</keyword>
<evidence type="ECO:0000313" key="4">
    <source>
        <dbReference type="WBParaSite" id="nRc.2.0.1.t29657-RA"/>
    </source>
</evidence>
<keyword evidence="1" id="KW-0677">Repeat</keyword>
<dbReference type="InterPro" id="IPR000299">
    <property type="entry name" value="FERM_domain"/>
</dbReference>
<accession>A0A915JV50</accession>
<dbReference type="Gene3D" id="1.20.80.10">
    <property type="match status" value="1"/>
</dbReference>
<evidence type="ECO:0000256" key="1">
    <source>
        <dbReference type="ARBA" id="ARBA00022737"/>
    </source>
</evidence>
<evidence type="ECO:0000259" key="2">
    <source>
        <dbReference type="PROSITE" id="PS50057"/>
    </source>
</evidence>
<reference evidence="4" key="1">
    <citation type="submission" date="2022-11" db="UniProtKB">
        <authorList>
            <consortium name="WormBaseParasite"/>
        </authorList>
    </citation>
    <scope>IDENTIFICATION</scope>
</reference>
<dbReference type="InterPro" id="IPR035963">
    <property type="entry name" value="FERM_2"/>
</dbReference>
<dbReference type="PANTHER" id="PTHR22903:SF8">
    <property type="entry name" value="MAX-1A"/>
    <property type="match status" value="1"/>
</dbReference>
<dbReference type="Proteomes" id="UP000887565">
    <property type="component" value="Unplaced"/>
</dbReference>